<dbReference type="InterPro" id="IPR010852">
    <property type="entry name" value="ABATE"/>
</dbReference>
<dbReference type="PANTHER" id="PTHR35525">
    <property type="entry name" value="BLL6575 PROTEIN"/>
    <property type="match status" value="1"/>
</dbReference>
<reference evidence="2 3" key="1">
    <citation type="submission" date="2022-07" db="EMBL/GenBank/DDBJ databases">
        <title>Novel species in genus cellulomonas.</title>
        <authorList>
            <person name="Ye L."/>
        </authorList>
    </citation>
    <scope>NUCLEOTIDE SEQUENCE [LARGE SCALE GENOMIC DNA]</scope>
    <source>
        <strain evidence="3">zg-B89</strain>
    </source>
</reference>
<dbReference type="Pfam" id="PF11706">
    <property type="entry name" value="zf-CGNR"/>
    <property type="match status" value="1"/>
</dbReference>
<dbReference type="RefSeq" id="WP_227577917.1">
    <property type="nucleotide sequence ID" value="NZ_CP101987.1"/>
</dbReference>
<protein>
    <submittedName>
        <fullName evidence="2">CGNR zinc finger domain-containing protein</fullName>
    </submittedName>
</protein>
<feature type="domain" description="Zinc finger CGNR" evidence="1">
    <location>
        <begin position="119"/>
        <end position="161"/>
    </location>
</feature>
<dbReference type="PANTHER" id="PTHR35525:SF3">
    <property type="entry name" value="BLL6575 PROTEIN"/>
    <property type="match status" value="1"/>
</dbReference>
<evidence type="ECO:0000259" key="1">
    <source>
        <dbReference type="Pfam" id="PF11706"/>
    </source>
</evidence>
<dbReference type="InterPro" id="IPR021005">
    <property type="entry name" value="Znf_CGNR"/>
</dbReference>
<dbReference type="SUPFAM" id="SSF160904">
    <property type="entry name" value="Jann2411-like"/>
    <property type="match status" value="1"/>
</dbReference>
<keyword evidence="3" id="KW-1185">Reference proteome</keyword>
<sequence length="168" mass="18044">MLEDEDLLLDVLNSSPVVDGAVTEQLDGAQGQQLATRFGGTGSDVELRALRRARAAVHAAVRGQGDAPQQLSAAIGVAVIVPQVTATGIDWDLRAPADERLAARTVLAWARVQQELPGRLRPCANDECNLFLVDHSRPGTAKWCSMATCGNRMKARAHAQRERLSGRV</sequence>
<evidence type="ECO:0000313" key="2">
    <source>
        <dbReference type="EMBL" id="UUI72355.1"/>
    </source>
</evidence>
<gene>
    <name evidence="2" type="ORF">NP048_02475</name>
</gene>
<organism evidence="2 3">
    <name type="scientific">Cellulomonas xiejunii</name>
    <dbReference type="NCBI Taxonomy" id="2968083"/>
    <lineage>
        <taxon>Bacteria</taxon>
        <taxon>Bacillati</taxon>
        <taxon>Actinomycetota</taxon>
        <taxon>Actinomycetes</taxon>
        <taxon>Micrococcales</taxon>
        <taxon>Cellulomonadaceae</taxon>
        <taxon>Cellulomonas</taxon>
    </lineage>
</organism>
<dbReference type="Gene3D" id="1.10.3300.10">
    <property type="entry name" value="Jann2411-like domain"/>
    <property type="match status" value="1"/>
</dbReference>
<proteinExistence type="predicted"/>
<dbReference type="Proteomes" id="UP001316384">
    <property type="component" value="Chromosome"/>
</dbReference>
<dbReference type="InterPro" id="IPR023286">
    <property type="entry name" value="ABATE_dom_sf"/>
</dbReference>
<evidence type="ECO:0000313" key="3">
    <source>
        <dbReference type="Proteomes" id="UP001316384"/>
    </source>
</evidence>
<dbReference type="EMBL" id="CP101987">
    <property type="protein sequence ID" value="UUI72355.1"/>
    <property type="molecule type" value="Genomic_DNA"/>
</dbReference>
<accession>A0ABY5KT99</accession>
<name>A0ABY5KT99_9CELL</name>